<comment type="subcellular location">
    <subcellularLocation>
        <location evidence="1">Nucleus</location>
    </subcellularLocation>
</comment>
<dbReference type="PANTHER" id="PTHR10252:SF5">
    <property type="entry name" value="DR1-ASSOCIATED COREPRESSOR"/>
    <property type="match status" value="1"/>
</dbReference>
<dbReference type="InterPro" id="IPR003958">
    <property type="entry name" value="CBFA_NFYB_domain"/>
</dbReference>
<dbReference type="Pfam" id="PF00808">
    <property type="entry name" value="CBFD_NFYB_HMF"/>
    <property type="match status" value="1"/>
</dbReference>
<dbReference type="InterPro" id="IPR050568">
    <property type="entry name" value="Transcr_DNA_Rep_Reg"/>
</dbReference>
<keyword evidence="2" id="KW-0539">Nucleus</keyword>
<name>A0ABQ9EWF9_TEGGR</name>
<evidence type="ECO:0000313" key="6">
    <source>
        <dbReference type="Proteomes" id="UP001217089"/>
    </source>
</evidence>
<keyword evidence="6" id="KW-1185">Reference proteome</keyword>
<dbReference type="EMBL" id="JARBDR010000657">
    <property type="protein sequence ID" value="KAJ8309502.1"/>
    <property type="molecule type" value="Genomic_DNA"/>
</dbReference>
<organism evidence="5 6">
    <name type="scientific">Tegillarca granosa</name>
    <name type="common">Malaysian cockle</name>
    <name type="synonym">Anadara granosa</name>
    <dbReference type="NCBI Taxonomy" id="220873"/>
    <lineage>
        <taxon>Eukaryota</taxon>
        <taxon>Metazoa</taxon>
        <taxon>Spiralia</taxon>
        <taxon>Lophotrochozoa</taxon>
        <taxon>Mollusca</taxon>
        <taxon>Bivalvia</taxon>
        <taxon>Autobranchia</taxon>
        <taxon>Pteriomorphia</taxon>
        <taxon>Arcoida</taxon>
        <taxon>Arcoidea</taxon>
        <taxon>Arcidae</taxon>
        <taxon>Tegillarca</taxon>
    </lineage>
</organism>
<dbReference type="Gene3D" id="1.10.20.10">
    <property type="entry name" value="Histone, subunit A"/>
    <property type="match status" value="1"/>
</dbReference>
<comment type="caution">
    <text evidence="5">The sequence shown here is derived from an EMBL/GenBank/DDBJ whole genome shotgun (WGS) entry which is preliminary data.</text>
</comment>
<evidence type="ECO:0000256" key="2">
    <source>
        <dbReference type="ARBA" id="ARBA00023242"/>
    </source>
</evidence>
<evidence type="ECO:0000259" key="4">
    <source>
        <dbReference type="Pfam" id="PF00808"/>
    </source>
</evidence>
<protein>
    <recommendedName>
        <fullName evidence="4">Transcription factor CBF/NF-Y/archaeal histone domain-containing protein</fullName>
    </recommendedName>
</protein>
<dbReference type="SUPFAM" id="SSF47113">
    <property type="entry name" value="Histone-fold"/>
    <property type="match status" value="1"/>
</dbReference>
<evidence type="ECO:0000313" key="5">
    <source>
        <dbReference type="EMBL" id="KAJ8309502.1"/>
    </source>
</evidence>
<feature type="region of interest" description="Disordered" evidence="3">
    <location>
        <begin position="104"/>
        <end position="177"/>
    </location>
</feature>
<feature type="region of interest" description="Disordered" evidence="3">
    <location>
        <begin position="329"/>
        <end position="368"/>
    </location>
</feature>
<feature type="compositionally biased region" description="Basic and acidic residues" evidence="3">
    <location>
        <begin position="105"/>
        <end position="121"/>
    </location>
</feature>
<sequence length="368" mass="40288">MIPIPRNNKMPSKRKKYSARFPPARIKKIMQTDEEVGKVAAAVPVVICILSRALELFIESLIIKAGETTMSRNAKTLTTTHIKQTIQAEKKFDFLSDLVASVPDHQAEEDSESSQHGDQKKQKAPRQKRQKGEPGKRGRRKNNSGSSDEETEDNNDTNDDDENTETDEEQSHDSCFKGDYSTTEVFHQGSSNSVSEEPLNLCSNRGPAEVYQHPVLPGTIPGSVPGPVPFGMLNPYKDMCYPTPHNPERHNNVTTTGALGYYNTPHNSSMIPGYGGIPTNMTKLETNTVDNKQILNLSSGDGTLSSDKLVPPMLNPLNNASSSFGPTFTAMKSPTQPTDLSKTKSFPGISGGIPVSGMKKEEDDDYDS</sequence>
<evidence type="ECO:0000256" key="1">
    <source>
        <dbReference type="ARBA" id="ARBA00004123"/>
    </source>
</evidence>
<dbReference type="CDD" id="cd22906">
    <property type="entry name" value="HFD_DRAP1"/>
    <property type="match status" value="1"/>
</dbReference>
<feature type="compositionally biased region" description="Polar residues" evidence="3">
    <location>
        <begin position="329"/>
        <end position="344"/>
    </location>
</feature>
<feature type="compositionally biased region" description="Acidic residues" evidence="3">
    <location>
        <begin position="147"/>
        <end position="168"/>
    </location>
</feature>
<dbReference type="PANTHER" id="PTHR10252">
    <property type="entry name" value="HISTONE-LIKE TRANSCRIPTION FACTOR CCAAT-RELATED"/>
    <property type="match status" value="1"/>
</dbReference>
<accession>A0ABQ9EWF9</accession>
<dbReference type="Proteomes" id="UP001217089">
    <property type="component" value="Unassembled WGS sequence"/>
</dbReference>
<gene>
    <name evidence="5" type="ORF">KUTeg_014376</name>
</gene>
<proteinExistence type="predicted"/>
<feature type="domain" description="Transcription factor CBF/NF-Y/archaeal histone" evidence="4">
    <location>
        <begin position="19"/>
        <end position="85"/>
    </location>
</feature>
<reference evidence="5 6" key="1">
    <citation type="submission" date="2022-12" db="EMBL/GenBank/DDBJ databases">
        <title>Chromosome-level genome of Tegillarca granosa.</title>
        <authorList>
            <person name="Kim J."/>
        </authorList>
    </citation>
    <scope>NUCLEOTIDE SEQUENCE [LARGE SCALE GENOMIC DNA]</scope>
    <source>
        <strain evidence="5">Teg-2019</strain>
        <tissue evidence="5">Adductor muscle</tissue>
    </source>
</reference>
<evidence type="ECO:0000256" key="3">
    <source>
        <dbReference type="SAM" id="MobiDB-lite"/>
    </source>
</evidence>
<dbReference type="InterPro" id="IPR009072">
    <property type="entry name" value="Histone-fold"/>
</dbReference>